<dbReference type="PANTHER" id="PTHR30525">
    <property type="entry name" value="1-DEOXY-D-XYLULOSE 5-PHOSPHATE REDUCTOISOMERASE"/>
    <property type="match status" value="1"/>
</dbReference>
<evidence type="ECO:0000259" key="10">
    <source>
        <dbReference type="Pfam" id="PF02670"/>
    </source>
</evidence>
<feature type="binding site" evidence="9">
    <location>
        <position position="148"/>
    </location>
    <ligand>
        <name>1-deoxy-D-xylulose 5-phosphate</name>
        <dbReference type="ChEBI" id="CHEBI:57792"/>
    </ligand>
</feature>
<dbReference type="AlphaFoldDB" id="A0A926E0N0"/>
<dbReference type="NCBIfam" id="NF009114">
    <property type="entry name" value="PRK12464.1"/>
    <property type="match status" value="1"/>
</dbReference>
<feature type="binding site" evidence="9">
    <location>
        <position position="219"/>
    </location>
    <ligand>
        <name>Mn(2+)</name>
        <dbReference type="ChEBI" id="CHEBI:29035"/>
    </ligand>
</feature>
<gene>
    <name evidence="9" type="primary">dxr</name>
    <name evidence="13" type="ORF">H8711_08650</name>
</gene>
<dbReference type="GO" id="GO:0051484">
    <property type="term" value="P:isopentenyl diphosphate biosynthetic process, methylerythritol 4-phosphate pathway involved in terpenoid biosynthetic process"/>
    <property type="evidence" value="ECO:0007669"/>
    <property type="project" value="UniProtKB-ARBA"/>
</dbReference>
<comment type="pathway">
    <text evidence="1 9">Isoprenoid biosynthesis; isopentenyl diphosphate biosynthesis via DXP pathway; isopentenyl diphosphate from 1-deoxy-D-xylulose 5-phosphate: step 1/6.</text>
</comment>
<feature type="binding site" evidence="9">
    <location>
        <position position="210"/>
    </location>
    <ligand>
        <name>1-deoxy-D-xylulose 5-phosphate</name>
        <dbReference type="ChEBI" id="CHEBI:57792"/>
    </ligand>
</feature>
<comment type="function">
    <text evidence="9">Catalyzes the NADPH-dependent rearrangement and reduction of 1-deoxy-D-xylulose-5-phosphate (DXP) to 2-C-methyl-D-erythritol 4-phosphate (MEP).</text>
</comment>
<feature type="domain" description="1-deoxy-D-xylulose 5-phosphate reductoisomerase C-terminal" evidence="11">
    <location>
        <begin position="143"/>
        <end position="227"/>
    </location>
</feature>
<dbReference type="NCBIfam" id="TIGR00243">
    <property type="entry name" value="Dxr"/>
    <property type="match status" value="1"/>
</dbReference>
<feature type="binding site" evidence="9">
    <location>
        <position position="174"/>
    </location>
    <ligand>
        <name>1-deoxy-D-xylulose 5-phosphate</name>
        <dbReference type="ChEBI" id="CHEBI:57792"/>
    </ligand>
</feature>
<evidence type="ECO:0000256" key="3">
    <source>
        <dbReference type="ARBA" id="ARBA00022723"/>
    </source>
</evidence>
<feature type="binding site" evidence="9">
    <location>
        <position position="13"/>
    </location>
    <ligand>
        <name>NADPH</name>
        <dbReference type="ChEBI" id="CHEBI:57783"/>
    </ligand>
</feature>
<keyword evidence="4 9" id="KW-0521">NADP</keyword>
<keyword evidence="3 9" id="KW-0479">Metal-binding</keyword>
<evidence type="ECO:0000256" key="6">
    <source>
        <dbReference type="ARBA" id="ARBA00023211"/>
    </source>
</evidence>
<dbReference type="InterPro" id="IPR036291">
    <property type="entry name" value="NAD(P)-bd_dom_sf"/>
</dbReference>
<feature type="binding site" evidence="9">
    <location>
        <position position="14"/>
    </location>
    <ligand>
        <name>NADPH</name>
        <dbReference type="ChEBI" id="CHEBI:57783"/>
    </ligand>
</feature>
<name>A0A926E0N0_9FIRM</name>
<dbReference type="HAMAP" id="MF_00183">
    <property type="entry name" value="DXP_reductoisom"/>
    <property type="match status" value="1"/>
</dbReference>
<dbReference type="Pfam" id="PF08436">
    <property type="entry name" value="DXP_redisom_C"/>
    <property type="match status" value="1"/>
</dbReference>
<dbReference type="EMBL" id="JACRST010000012">
    <property type="protein sequence ID" value="MBC8546999.1"/>
    <property type="molecule type" value="Genomic_DNA"/>
</dbReference>
<dbReference type="RefSeq" id="WP_249283105.1">
    <property type="nucleotide sequence ID" value="NZ_JACRST010000012.1"/>
</dbReference>
<dbReference type="SUPFAM" id="SSF55347">
    <property type="entry name" value="Glyceraldehyde-3-phosphate dehydrogenase-like, C-terminal domain"/>
    <property type="match status" value="1"/>
</dbReference>
<dbReference type="PIRSF" id="PIRSF006205">
    <property type="entry name" value="Dxp_reductismrs"/>
    <property type="match status" value="1"/>
</dbReference>
<dbReference type="InterPro" id="IPR003821">
    <property type="entry name" value="DXP_reductoisomerase"/>
</dbReference>
<feature type="binding site" evidence="9">
    <location>
        <position position="11"/>
    </location>
    <ligand>
        <name>NADPH</name>
        <dbReference type="ChEBI" id="CHEBI:57783"/>
    </ligand>
</feature>
<dbReference type="PANTHER" id="PTHR30525:SF0">
    <property type="entry name" value="1-DEOXY-D-XYLULOSE 5-PHOSPHATE REDUCTOISOMERASE, CHLOROPLASTIC"/>
    <property type="match status" value="1"/>
</dbReference>
<comment type="caution">
    <text evidence="9">Lacks conserved residue(s) required for the propagation of feature annotation.</text>
</comment>
<dbReference type="Pfam" id="PF13288">
    <property type="entry name" value="DXPR_C"/>
    <property type="match status" value="1"/>
</dbReference>
<feature type="binding site" evidence="9">
    <location>
        <position position="149"/>
    </location>
    <ligand>
        <name>1-deoxy-D-xylulose 5-phosphate</name>
        <dbReference type="ChEBI" id="CHEBI:57792"/>
    </ligand>
</feature>
<evidence type="ECO:0000313" key="14">
    <source>
        <dbReference type="Proteomes" id="UP000653127"/>
    </source>
</evidence>
<comment type="similarity">
    <text evidence="2 9">Belongs to the DXR family.</text>
</comment>
<evidence type="ECO:0000256" key="5">
    <source>
        <dbReference type="ARBA" id="ARBA00023002"/>
    </source>
</evidence>
<feature type="binding site" evidence="9">
    <location>
        <position position="149"/>
    </location>
    <ligand>
        <name>Mn(2+)</name>
        <dbReference type="ChEBI" id="CHEBI:29035"/>
    </ligand>
</feature>
<proteinExistence type="inferred from homology"/>
<keyword evidence="7 9" id="KW-0414">Isoprene biosynthesis</keyword>
<dbReference type="GO" id="GO:0070402">
    <property type="term" value="F:NADPH binding"/>
    <property type="evidence" value="ECO:0007669"/>
    <property type="project" value="InterPro"/>
</dbReference>
<feature type="binding site" evidence="9">
    <location>
        <position position="203"/>
    </location>
    <ligand>
        <name>NADPH</name>
        <dbReference type="ChEBI" id="CHEBI:57783"/>
    </ligand>
</feature>
<reference evidence="13" key="1">
    <citation type="submission" date="2020-08" db="EMBL/GenBank/DDBJ databases">
        <title>Genome public.</title>
        <authorList>
            <person name="Liu C."/>
            <person name="Sun Q."/>
        </authorList>
    </citation>
    <scope>NUCLEOTIDE SEQUENCE</scope>
    <source>
        <strain evidence="13">NSJ-31</strain>
    </source>
</reference>
<evidence type="ECO:0000256" key="1">
    <source>
        <dbReference type="ARBA" id="ARBA00005094"/>
    </source>
</evidence>
<feature type="binding site" evidence="9">
    <location>
        <position position="216"/>
    </location>
    <ligand>
        <name>1-deoxy-D-xylulose 5-phosphate</name>
        <dbReference type="ChEBI" id="CHEBI:57792"/>
    </ligand>
</feature>
<evidence type="ECO:0000256" key="7">
    <source>
        <dbReference type="ARBA" id="ARBA00023229"/>
    </source>
</evidence>
<keyword evidence="14" id="KW-1185">Reference proteome</keyword>
<evidence type="ECO:0000313" key="13">
    <source>
        <dbReference type="EMBL" id="MBC8546999.1"/>
    </source>
</evidence>
<dbReference type="InterPro" id="IPR036169">
    <property type="entry name" value="DXPR_C_sf"/>
</dbReference>
<feature type="binding site" evidence="9">
    <location>
        <position position="219"/>
    </location>
    <ligand>
        <name>1-deoxy-D-xylulose 5-phosphate</name>
        <dbReference type="ChEBI" id="CHEBI:57792"/>
    </ligand>
</feature>
<feature type="binding site" evidence="9">
    <location>
        <position position="147"/>
    </location>
    <ligand>
        <name>Mn(2+)</name>
        <dbReference type="ChEBI" id="CHEBI:29035"/>
    </ligand>
</feature>
<feature type="domain" description="1-deoxy-D-xylulose 5-phosphate reductoisomerase N-terminal" evidence="10">
    <location>
        <begin position="5"/>
        <end position="129"/>
    </location>
</feature>
<evidence type="ECO:0000256" key="9">
    <source>
        <dbReference type="HAMAP-Rule" id="MF_00183"/>
    </source>
</evidence>
<dbReference type="FunFam" id="3.40.50.720:FF:000045">
    <property type="entry name" value="1-deoxy-D-xylulose 5-phosphate reductoisomerase"/>
    <property type="match status" value="1"/>
</dbReference>
<feature type="binding site" evidence="9">
    <location>
        <position position="36"/>
    </location>
    <ligand>
        <name>NADPH</name>
        <dbReference type="ChEBI" id="CHEBI:57783"/>
    </ligand>
</feature>
<dbReference type="Gene3D" id="1.10.1740.10">
    <property type="match status" value="1"/>
</dbReference>
<dbReference type="GO" id="GO:0030145">
    <property type="term" value="F:manganese ion binding"/>
    <property type="evidence" value="ECO:0007669"/>
    <property type="project" value="TreeGrafter"/>
</dbReference>
<comment type="caution">
    <text evidence="13">The sequence shown here is derived from an EMBL/GenBank/DDBJ whole genome shotgun (WGS) entry which is preliminary data.</text>
</comment>
<feature type="binding site" evidence="9">
    <location>
        <position position="123"/>
    </location>
    <ligand>
        <name>NADPH</name>
        <dbReference type="ChEBI" id="CHEBI:57783"/>
    </ligand>
</feature>
<organism evidence="13 14">
    <name type="scientific">Ligaoa zhengdingensis</name>
    <dbReference type="NCBI Taxonomy" id="2763658"/>
    <lineage>
        <taxon>Bacteria</taxon>
        <taxon>Bacillati</taxon>
        <taxon>Bacillota</taxon>
        <taxon>Clostridia</taxon>
        <taxon>Eubacteriales</taxon>
        <taxon>Oscillospiraceae</taxon>
        <taxon>Ligaoa</taxon>
    </lineage>
</organism>
<dbReference type="EC" id="1.1.1.267" evidence="9"/>
<dbReference type="SUPFAM" id="SSF69055">
    <property type="entry name" value="1-deoxy-D-xylulose-5-phosphate reductoisomerase, C-terminal domain"/>
    <property type="match status" value="1"/>
</dbReference>
<keyword evidence="5 9" id="KW-0560">Oxidoreductase</keyword>
<evidence type="ECO:0000259" key="12">
    <source>
        <dbReference type="Pfam" id="PF13288"/>
    </source>
</evidence>
<dbReference type="SUPFAM" id="SSF51735">
    <property type="entry name" value="NAD(P)-binding Rossmann-fold domains"/>
    <property type="match status" value="1"/>
</dbReference>
<evidence type="ECO:0000256" key="4">
    <source>
        <dbReference type="ARBA" id="ARBA00022857"/>
    </source>
</evidence>
<dbReference type="InterPro" id="IPR013644">
    <property type="entry name" value="DXP_reductoisomerase_C"/>
</dbReference>
<feature type="binding site" evidence="9">
    <location>
        <position position="215"/>
    </location>
    <ligand>
        <name>1-deoxy-D-xylulose 5-phosphate</name>
        <dbReference type="ChEBI" id="CHEBI:57792"/>
    </ligand>
</feature>
<evidence type="ECO:0000256" key="8">
    <source>
        <dbReference type="ARBA" id="ARBA00048543"/>
    </source>
</evidence>
<feature type="binding site" evidence="9">
    <location>
        <position position="12"/>
    </location>
    <ligand>
        <name>NADPH</name>
        <dbReference type="ChEBI" id="CHEBI:57783"/>
    </ligand>
</feature>
<evidence type="ECO:0000259" key="11">
    <source>
        <dbReference type="Pfam" id="PF08436"/>
    </source>
</evidence>
<dbReference type="GO" id="GO:0030604">
    <property type="term" value="F:1-deoxy-D-xylulose-5-phosphate reductoisomerase activity"/>
    <property type="evidence" value="ECO:0007669"/>
    <property type="project" value="UniProtKB-UniRule"/>
</dbReference>
<comment type="cofactor">
    <cofactor evidence="9">
        <name>Mg(2+)</name>
        <dbReference type="ChEBI" id="CHEBI:18420"/>
    </cofactor>
    <cofactor evidence="9">
        <name>Mn(2+)</name>
        <dbReference type="ChEBI" id="CHEBI:29035"/>
    </cofactor>
</comment>
<accession>A0A926E0N0</accession>
<keyword evidence="6 9" id="KW-0464">Manganese</keyword>
<feature type="binding site" evidence="9">
    <location>
        <position position="197"/>
    </location>
    <ligand>
        <name>1-deoxy-D-xylulose 5-phosphate</name>
        <dbReference type="ChEBI" id="CHEBI:57792"/>
    </ligand>
</feature>
<keyword evidence="9" id="KW-0460">Magnesium</keyword>
<dbReference type="InterPro" id="IPR013512">
    <property type="entry name" value="DXP_reductoisomerase_N"/>
</dbReference>
<dbReference type="Pfam" id="PF02670">
    <property type="entry name" value="DXP_reductoisom"/>
    <property type="match status" value="1"/>
</dbReference>
<sequence length="384" mass="41764">MLKKVAILGSTGSIGIQSLAVCRAMGYRITALTANRSVDLLEEQVRAFRPSYAVLADESAAQELARRLADLPVKVLGGEKGVCQVAALPENDIVLNAVVGIAGLRPTVAALEAGRDLALANKESLVAGGRLVTDLARKKRARILPVDSEHSAIFQCLGGFEGRNPPHKLLLTASGGPFFGKTREELQQVSALDALAHPNWEMGAKITIDSATLMNKGLEVIEAVRLFGVPPERIEIIVQRESIIHSAVEFADGSVIAQMGVPDMKIPIQYALTYPKRLPCEVPRLSLTEIGRLTFYKPDCETFECLGACLEAIRRDGLYPALVNGANEQAVKLFLAGKISFLQIGVLVRRVLNEINCAKEHYDLEDVFQVDRMARDFVLREAAK</sequence>
<feature type="domain" description="DXP reductoisomerase C-terminal" evidence="12">
    <location>
        <begin position="259"/>
        <end position="376"/>
    </location>
</feature>
<feature type="binding site" evidence="9">
    <location>
        <position position="122"/>
    </location>
    <ligand>
        <name>1-deoxy-D-xylulose 5-phosphate</name>
        <dbReference type="ChEBI" id="CHEBI:57792"/>
    </ligand>
</feature>
<comment type="catalytic activity">
    <reaction evidence="8">
        <text>2-C-methyl-D-erythritol 4-phosphate + NADP(+) = 1-deoxy-D-xylulose 5-phosphate + NADPH + H(+)</text>
        <dbReference type="Rhea" id="RHEA:13717"/>
        <dbReference type="ChEBI" id="CHEBI:15378"/>
        <dbReference type="ChEBI" id="CHEBI:57783"/>
        <dbReference type="ChEBI" id="CHEBI:57792"/>
        <dbReference type="ChEBI" id="CHEBI:58262"/>
        <dbReference type="ChEBI" id="CHEBI:58349"/>
        <dbReference type="EC" id="1.1.1.267"/>
    </reaction>
    <physiologicalReaction direction="right-to-left" evidence="8">
        <dbReference type="Rhea" id="RHEA:13719"/>
    </physiologicalReaction>
</comment>
<dbReference type="Proteomes" id="UP000653127">
    <property type="component" value="Unassembled WGS sequence"/>
</dbReference>
<dbReference type="InterPro" id="IPR026877">
    <property type="entry name" value="DXPR_C"/>
</dbReference>
<feature type="binding site" evidence="9">
    <location>
        <position position="121"/>
    </location>
    <ligand>
        <name>NADPH</name>
        <dbReference type="ChEBI" id="CHEBI:57783"/>
    </ligand>
</feature>
<protein>
    <recommendedName>
        <fullName evidence="9">1-deoxy-D-xylulose 5-phosphate reductoisomerase</fullName>
        <shortName evidence="9">DXP reductoisomerase</shortName>
        <ecNumber evidence="9">1.1.1.267</ecNumber>
    </recommendedName>
    <alternativeName>
        <fullName evidence="9">1-deoxyxylulose-5-phosphate reductoisomerase</fullName>
    </alternativeName>
    <alternativeName>
        <fullName evidence="9">2-C-methyl-D-erythritol 4-phosphate synthase</fullName>
    </alternativeName>
</protein>
<evidence type="ECO:0000256" key="2">
    <source>
        <dbReference type="ARBA" id="ARBA00006825"/>
    </source>
</evidence>
<dbReference type="Gene3D" id="3.40.50.720">
    <property type="entry name" value="NAD(P)-binding Rossmann-like Domain"/>
    <property type="match status" value="1"/>
</dbReference>